<proteinExistence type="predicted"/>
<feature type="domain" description="Resolvase/invertase-type recombinase catalytic" evidence="1">
    <location>
        <begin position="4"/>
        <end position="152"/>
    </location>
</feature>
<evidence type="ECO:0000313" key="4">
    <source>
        <dbReference type="Proteomes" id="UP000675664"/>
    </source>
</evidence>
<dbReference type="InterPro" id="IPR036162">
    <property type="entry name" value="Resolvase-like_N_sf"/>
</dbReference>
<dbReference type="Pfam" id="PF00239">
    <property type="entry name" value="Resolvase"/>
    <property type="match status" value="1"/>
</dbReference>
<comment type="caution">
    <text evidence="3">The sequence shown here is derived from an EMBL/GenBank/DDBJ whole genome shotgun (WGS) entry which is preliminary data.</text>
</comment>
<dbReference type="Pfam" id="PF13408">
    <property type="entry name" value="Zn_ribbon_recom"/>
    <property type="match status" value="1"/>
</dbReference>
<dbReference type="EMBL" id="JAGSND010000002">
    <property type="protein sequence ID" value="MBR0596892.1"/>
    <property type="molecule type" value="Genomic_DNA"/>
</dbReference>
<dbReference type="CDD" id="cd00338">
    <property type="entry name" value="Ser_Recombinase"/>
    <property type="match status" value="1"/>
</dbReference>
<reference evidence="3" key="1">
    <citation type="submission" date="2021-04" db="EMBL/GenBank/DDBJ databases">
        <title>Sinoanaerobacter chloroacetimidivorans sp. nov., an obligate anaerobic bacterium isolated from anaerobic sludge.</title>
        <authorList>
            <person name="Bao Y."/>
        </authorList>
    </citation>
    <scope>NUCLEOTIDE SEQUENCE</scope>
    <source>
        <strain evidence="3">BAD-6</strain>
    </source>
</reference>
<dbReference type="InterPro" id="IPR006119">
    <property type="entry name" value="Resolv_N"/>
</dbReference>
<dbReference type="InterPro" id="IPR038109">
    <property type="entry name" value="DNA_bind_recomb_sf"/>
</dbReference>
<evidence type="ECO:0000313" key="3">
    <source>
        <dbReference type="EMBL" id="MBR0596892.1"/>
    </source>
</evidence>
<keyword evidence="4" id="KW-1185">Reference proteome</keyword>
<accession>A0A8J7VXJ8</accession>
<dbReference type="PANTHER" id="PTHR30461">
    <property type="entry name" value="DNA-INVERTASE FROM LAMBDOID PROPHAGE"/>
    <property type="match status" value="1"/>
</dbReference>
<dbReference type="PANTHER" id="PTHR30461:SF23">
    <property type="entry name" value="DNA RECOMBINASE-RELATED"/>
    <property type="match status" value="1"/>
</dbReference>
<dbReference type="Gene3D" id="3.40.50.1390">
    <property type="entry name" value="Resolvase, N-terminal catalytic domain"/>
    <property type="match status" value="1"/>
</dbReference>
<dbReference type="PROSITE" id="PS51737">
    <property type="entry name" value="RECOMBINASE_DNA_BIND"/>
    <property type="match status" value="1"/>
</dbReference>
<dbReference type="Pfam" id="PF07508">
    <property type="entry name" value="Recombinase"/>
    <property type="match status" value="1"/>
</dbReference>
<sequence>MTLRVAVYCRVSTDREDQINSLDSQIRYFTEYINKHEGWELAEVYADEGITGTNTKKRDSFNRMITDAFQHKIDLIITKEVSRFARNTVDALYYTRKLRCENIGVIFINDHIDTRDSDGEFRLTIMASVAQEESRKTSERVKWGMKRKMERGFVFAGTIYGYDLCKGQLFVNEDEARVVRTIFSKFVHEGKGAYTIANELRADKVPVSAEKRMKRWSAVSVTRILKNEKYAGDLLQKKTFTPNYLDHRSVRNRGQEEQVFMKDHHQPIIDRATWEQAQQEWIRRSGMTVTKTRHSNAYWCSGKLFCGLCGSRFYIRSKKLKTNTYYAWRCKEAECRNRQINEKALAACIQFALQSAELLDASVLNELLQEIHAIQAKERKPEDDAGFQAAVAHIEGKKEKLIDLLLEGEITKEERNRMEQKYNQELLRWEKKRKETEEKEKKGIAEEDTILQIENKIKDILAQKEPTRELYGQLIERVILYPENLLKIYFKYEVDPILVGYEIKGRGGGYQTCCYLPEQ</sequence>
<feature type="domain" description="Recombinase" evidence="2">
    <location>
        <begin position="159"/>
        <end position="288"/>
    </location>
</feature>
<dbReference type="Gene3D" id="3.90.1750.20">
    <property type="entry name" value="Putative Large Serine Recombinase, Chain B, Domain 2"/>
    <property type="match status" value="1"/>
</dbReference>
<dbReference type="AlphaFoldDB" id="A0A8J7VXJ8"/>
<dbReference type="SUPFAM" id="SSF53041">
    <property type="entry name" value="Resolvase-like"/>
    <property type="match status" value="1"/>
</dbReference>
<dbReference type="SMART" id="SM00857">
    <property type="entry name" value="Resolvase"/>
    <property type="match status" value="1"/>
</dbReference>
<protein>
    <submittedName>
        <fullName evidence="3">Recombinase family protein</fullName>
    </submittedName>
</protein>
<dbReference type="InterPro" id="IPR025827">
    <property type="entry name" value="Zn_ribbon_recom_dom"/>
</dbReference>
<dbReference type="InterPro" id="IPR011109">
    <property type="entry name" value="DNA_bind_recombinase_dom"/>
</dbReference>
<reference evidence="3" key="2">
    <citation type="submission" date="2021-04" db="EMBL/GenBank/DDBJ databases">
        <authorList>
            <person name="Liu J."/>
        </authorList>
    </citation>
    <scope>NUCLEOTIDE SEQUENCE</scope>
    <source>
        <strain evidence="3">BAD-6</strain>
    </source>
</reference>
<dbReference type="PROSITE" id="PS51736">
    <property type="entry name" value="RECOMBINASES_3"/>
    <property type="match status" value="1"/>
</dbReference>
<dbReference type="GO" id="GO:0000150">
    <property type="term" value="F:DNA strand exchange activity"/>
    <property type="evidence" value="ECO:0007669"/>
    <property type="project" value="InterPro"/>
</dbReference>
<organism evidence="3 4">
    <name type="scientific">Sinanaerobacter chloroacetimidivorans</name>
    <dbReference type="NCBI Taxonomy" id="2818044"/>
    <lineage>
        <taxon>Bacteria</taxon>
        <taxon>Bacillati</taxon>
        <taxon>Bacillota</taxon>
        <taxon>Clostridia</taxon>
        <taxon>Peptostreptococcales</taxon>
        <taxon>Anaerovoracaceae</taxon>
        <taxon>Sinanaerobacter</taxon>
    </lineage>
</organism>
<dbReference type="InterPro" id="IPR050639">
    <property type="entry name" value="SSR_resolvase"/>
</dbReference>
<dbReference type="Proteomes" id="UP000675664">
    <property type="component" value="Unassembled WGS sequence"/>
</dbReference>
<evidence type="ECO:0000259" key="1">
    <source>
        <dbReference type="PROSITE" id="PS51736"/>
    </source>
</evidence>
<dbReference type="GO" id="GO:0003677">
    <property type="term" value="F:DNA binding"/>
    <property type="evidence" value="ECO:0007669"/>
    <property type="project" value="InterPro"/>
</dbReference>
<dbReference type="RefSeq" id="WP_227017025.1">
    <property type="nucleotide sequence ID" value="NZ_JAGSND010000002.1"/>
</dbReference>
<gene>
    <name evidence="3" type="ORF">KCX82_03290</name>
</gene>
<name>A0A8J7VXJ8_9FIRM</name>
<evidence type="ECO:0000259" key="2">
    <source>
        <dbReference type="PROSITE" id="PS51737"/>
    </source>
</evidence>